<sequence length="467" mass="54015">MRKGCVGMECTRAGRQCSGITETDRREIFQDFYKLADLQKEREFVARHIETTEPKVGKPNSRRSKTHAYYLTVNGKRLKVCRNTFLATLSISEKFVRVVLSKITETGVVEEDKRGGRQSEQMKTREEQNRDKISRHIDRFSRVESHYCRASSSKEYLSPDLTLSKMYDMYVKENSCNDIPSFHTYRRVFKTKSLAFHSPKKDQCSLCNSFRKGDEAQKNELREIYNRHEAEKQKVRQLKEDCKKMAQADHSILAGNFDLQQVIYLPISHEDALFYKRRLSNFNLTFYNLGDHTCDCFIWHEGQSRRGSSEISTAVCRALREYDQRGIKTAYLFADGCPGQNKNTIMPTMMLHMINTSAHMEELSLRYFESFHGQCEGDSAHSAISTALGNAGDVFLPSQLFPIIALARRKQPYKVHPLEHGDFLNYKKLSEDLKVLNVRKDNQDSGVPVNWNKVMEVRVNKAHPTTI</sequence>
<evidence type="ECO:0000256" key="1">
    <source>
        <dbReference type="SAM" id="Coils"/>
    </source>
</evidence>
<protein>
    <submittedName>
        <fullName evidence="4">Uncharacterized protein LOC106012278</fullName>
    </submittedName>
</protein>
<dbReference type="PANTHER" id="PTHR10773:SF19">
    <property type="match status" value="1"/>
</dbReference>
<proteinExistence type="predicted"/>
<name>A0ABM1A3M5_APLCA</name>
<gene>
    <name evidence="4" type="primary">LOC106012278</name>
</gene>
<feature type="coiled-coil region" evidence="1">
    <location>
        <begin position="211"/>
        <end position="248"/>
    </location>
</feature>
<reference evidence="4" key="1">
    <citation type="submission" date="2025-08" db="UniProtKB">
        <authorList>
            <consortium name="RefSeq"/>
        </authorList>
    </citation>
    <scope>IDENTIFICATION</scope>
</reference>
<evidence type="ECO:0000256" key="2">
    <source>
        <dbReference type="SAM" id="MobiDB-lite"/>
    </source>
</evidence>
<evidence type="ECO:0000313" key="3">
    <source>
        <dbReference type="Proteomes" id="UP000694888"/>
    </source>
</evidence>
<feature type="region of interest" description="Disordered" evidence="2">
    <location>
        <begin position="110"/>
        <end position="130"/>
    </location>
</feature>
<organism evidence="3 4">
    <name type="scientific">Aplysia californica</name>
    <name type="common">California sea hare</name>
    <dbReference type="NCBI Taxonomy" id="6500"/>
    <lineage>
        <taxon>Eukaryota</taxon>
        <taxon>Metazoa</taxon>
        <taxon>Spiralia</taxon>
        <taxon>Lophotrochozoa</taxon>
        <taxon>Mollusca</taxon>
        <taxon>Gastropoda</taxon>
        <taxon>Heterobranchia</taxon>
        <taxon>Euthyneura</taxon>
        <taxon>Tectipleura</taxon>
        <taxon>Aplysiida</taxon>
        <taxon>Aplysioidea</taxon>
        <taxon>Aplysiidae</taxon>
        <taxon>Aplysia</taxon>
    </lineage>
</organism>
<accession>A0ABM1A3M5</accession>
<dbReference type="Proteomes" id="UP000694888">
    <property type="component" value="Unplaced"/>
</dbReference>
<keyword evidence="3" id="KW-1185">Reference proteome</keyword>
<evidence type="ECO:0000313" key="4">
    <source>
        <dbReference type="RefSeq" id="XP_012940161.1"/>
    </source>
</evidence>
<keyword evidence="1" id="KW-0175">Coiled coil</keyword>
<dbReference type="RefSeq" id="XP_012940161.1">
    <property type="nucleotide sequence ID" value="XM_013084707.2"/>
</dbReference>
<dbReference type="GeneID" id="106012278"/>
<dbReference type="PANTHER" id="PTHR10773">
    <property type="entry name" value="DNA-DIRECTED RNA POLYMERASES I, II, AND III SUBUNIT RPABC2"/>
    <property type="match status" value="1"/>
</dbReference>